<reference evidence="6 7" key="1">
    <citation type="submission" date="2024-08" db="EMBL/GenBank/DDBJ databases">
        <authorList>
            <person name="Ishaq N."/>
        </authorList>
    </citation>
    <scope>NUCLEOTIDE SEQUENCE [LARGE SCALE GENOMIC DNA]</scope>
    <source>
        <strain evidence="6 7">DSM 18651</strain>
    </source>
</reference>
<evidence type="ECO:0000313" key="7">
    <source>
        <dbReference type="Proteomes" id="UP001569428"/>
    </source>
</evidence>
<dbReference type="SUPFAM" id="SSF51316">
    <property type="entry name" value="Mss4-like"/>
    <property type="match status" value="1"/>
</dbReference>
<dbReference type="Proteomes" id="UP001569428">
    <property type="component" value="Unassembled WGS sequence"/>
</dbReference>
<comment type="similarity">
    <text evidence="1">Belongs to the Gfa family.</text>
</comment>
<keyword evidence="3" id="KW-0862">Zinc</keyword>
<keyword evidence="2" id="KW-0479">Metal-binding</keyword>
<dbReference type="Gene3D" id="3.90.1590.10">
    <property type="entry name" value="glutathione-dependent formaldehyde- activating enzyme (gfa)"/>
    <property type="match status" value="1"/>
</dbReference>
<evidence type="ECO:0000313" key="6">
    <source>
        <dbReference type="EMBL" id="MFA0809563.1"/>
    </source>
</evidence>
<evidence type="ECO:0000259" key="5">
    <source>
        <dbReference type="PROSITE" id="PS51891"/>
    </source>
</evidence>
<evidence type="ECO:0000256" key="4">
    <source>
        <dbReference type="ARBA" id="ARBA00023239"/>
    </source>
</evidence>
<dbReference type="InterPro" id="IPR006913">
    <property type="entry name" value="CENP-V/GFA"/>
</dbReference>
<sequence length="132" mass="14786">MNKIKGGCHCSSVAWEFDLPIKTVVKCHCSMCRKLQGSDHSTYAVVPKEQFSLSKGEDSVISYQATEKSYKNFCSTCGTPTHLINGKHFPDDFVLPLGIIKNYTDELAPQIQVYTSEKPPWSNIHDDVPLFS</sequence>
<proteinExistence type="inferred from homology"/>
<dbReference type="Pfam" id="PF04828">
    <property type="entry name" value="GFA"/>
    <property type="match status" value="1"/>
</dbReference>
<dbReference type="PANTHER" id="PTHR33337">
    <property type="entry name" value="GFA DOMAIN-CONTAINING PROTEIN"/>
    <property type="match status" value="1"/>
</dbReference>
<keyword evidence="7" id="KW-1185">Reference proteome</keyword>
<dbReference type="RefSeq" id="WP_371837183.1">
    <property type="nucleotide sequence ID" value="NZ_JBGMEK010000002.1"/>
</dbReference>
<evidence type="ECO:0000256" key="3">
    <source>
        <dbReference type="ARBA" id="ARBA00022833"/>
    </source>
</evidence>
<dbReference type="EMBL" id="JBGMEK010000002">
    <property type="protein sequence ID" value="MFA0809563.1"/>
    <property type="molecule type" value="Genomic_DNA"/>
</dbReference>
<evidence type="ECO:0000256" key="1">
    <source>
        <dbReference type="ARBA" id="ARBA00005495"/>
    </source>
</evidence>
<feature type="domain" description="CENP-V/GFA" evidence="5">
    <location>
        <begin position="4"/>
        <end position="122"/>
    </location>
</feature>
<accession>A0ABV4NV11</accession>
<protein>
    <submittedName>
        <fullName evidence="6">GFA family protein</fullName>
    </submittedName>
</protein>
<gene>
    <name evidence="6" type="ORF">ACCI49_01415</name>
</gene>
<name>A0ABV4NV11_9GAMM</name>
<organism evidence="6 7">
    <name type="scientific">Microbulbifer epialgicus</name>
    <dbReference type="NCBI Taxonomy" id="393907"/>
    <lineage>
        <taxon>Bacteria</taxon>
        <taxon>Pseudomonadati</taxon>
        <taxon>Pseudomonadota</taxon>
        <taxon>Gammaproteobacteria</taxon>
        <taxon>Cellvibrionales</taxon>
        <taxon>Microbulbiferaceae</taxon>
        <taxon>Microbulbifer</taxon>
    </lineage>
</organism>
<dbReference type="InterPro" id="IPR011057">
    <property type="entry name" value="Mss4-like_sf"/>
</dbReference>
<keyword evidence="4" id="KW-0456">Lyase</keyword>
<evidence type="ECO:0000256" key="2">
    <source>
        <dbReference type="ARBA" id="ARBA00022723"/>
    </source>
</evidence>
<dbReference type="PANTHER" id="PTHR33337:SF40">
    <property type="entry name" value="CENP-V_GFA DOMAIN-CONTAINING PROTEIN-RELATED"/>
    <property type="match status" value="1"/>
</dbReference>
<comment type="caution">
    <text evidence="6">The sequence shown here is derived from an EMBL/GenBank/DDBJ whole genome shotgun (WGS) entry which is preliminary data.</text>
</comment>
<dbReference type="PROSITE" id="PS51891">
    <property type="entry name" value="CENP_V_GFA"/>
    <property type="match status" value="1"/>
</dbReference>